<feature type="compositionally biased region" description="Pro residues" evidence="1">
    <location>
        <begin position="59"/>
        <end position="75"/>
    </location>
</feature>
<evidence type="ECO:0000313" key="3">
    <source>
        <dbReference type="EMBL" id="KAL1268843.1"/>
    </source>
</evidence>
<comment type="caution">
    <text evidence="3">The sequence shown here is derived from an EMBL/GenBank/DDBJ whole genome shotgun (WGS) entry which is preliminary data.</text>
</comment>
<dbReference type="Proteomes" id="UP001558613">
    <property type="component" value="Unassembled WGS sequence"/>
</dbReference>
<dbReference type="EMBL" id="JAYMGO010000009">
    <property type="protein sequence ID" value="KAL1268843.1"/>
    <property type="molecule type" value="Genomic_DNA"/>
</dbReference>
<evidence type="ECO:0000313" key="4">
    <source>
        <dbReference type="Proteomes" id="UP001558613"/>
    </source>
</evidence>
<dbReference type="PROSITE" id="PS51521">
    <property type="entry name" value="HTUSP"/>
    <property type="match status" value="1"/>
</dbReference>
<sequence length="175" mass="19699">MPRTKQSQRSQAAKKRMADRMAASPEEVLPPLKKLAEISERCVHHNESKYKSKYKSEPNPEPNCNPNPEPNPEPNPKLTVNAVFNLSPQTSYIRGSFHQGDYRFGENMGKQCAANSLTAIMTSKMKSVLQWKRSDLNAVLMNGDDLYSALRDAEKINDPESGFILVDELPHTHTC</sequence>
<proteinExistence type="predicted"/>
<evidence type="ECO:0000259" key="2">
    <source>
        <dbReference type="PROSITE" id="PS51521"/>
    </source>
</evidence>
<dbReference type="SUPFAM" id="SSF54001">
    <property type="entry name" value="Cysteine proteinases"/>
    <property type="match status" value="1"/>
</dbReference>
<dbReference type="InterPro" id="IPR038765">
    <property type="entry name" value="Papain-like_cys_pep_sf"/>
</dbReference>
<accession>A0ABR3MW22</accession>
<feature type="compositionally biased region" description="Basic and acidic residues" evidence="1">
    <location>
        <begin position="34"/>
        <end position="58"/>
    </location>
</feature>
<keyword evidence="4" id="KW-1185">Reference proteome</keyword>
<dbReference type="InterPro" id="IPR006928">
    <property type="entry name" value="Herpes_teg_USP"/>
</dbReference>
<dbReference type="Gene3D" id="3.90.70.120">
    <property type="match status" value="1"/>
</dbReference>
<feature type="domain" description="Peptidase C76" evidence="2">
    <location>
        <begin position="92"/>
        <end position="175"/>
    </location>
</feature>
<name>A0ABR3MW22_9TELE</name>
<evidence type="ECO:0000256" key="1">
    <source>
        <dbReference type="SAM" id="MobiDB-lite"/>
    </source>
</evidence>
<gene>
    <name evidence="3" type="ORF">QQF64_034206</name>
</gene>
<feature type="compositionally biased region" description="Polar residues" evidence="1">
    <location>
        <begin position="1"/>
        <end position="11"/>
    </location>
</feature>
<reference evidence="3 4" key="1">
    <citation type="submission" date="2023-09" db="EMBL/GenBank/DDBJ databases">
        <authorList>
            <person name="Wang M."/>
        </authorList>
    </citation>
    <scope>NUCLEOTIDE SEQUENCE [LARGE SCALE GENOMIC DNA]</scope>
    <source>
        <strain evidence="3">GT-2023</strain>
        <tissue evidence="3">Liver</tissue>
    </source>
</reference>
<feature type="region of interest" description="Disordered" evidence="1">
    <location>
        <begin position="1"/>
        <end position="78"/>
    </location>
</feature>
<organism evidence="3 4">
    <name type="scientific">Cirrhinus molitorella</name>
    <name type="common">mud carp</name>
    <dbReference type="NCBI Taxonomy" id="172907"/>
    <lineage>
        <taxon>Eukaryota</taxon>
        <taxon>Metazoa</taxon>
        <taxon>Chordata</taxon>
        <taxon>Craniata</taxon>
        <taxon>Vertebrata</taxon>
        <taxon>Euteleostomi</taxon>
        <taxon>Actinopterygii</taxon>
        <taxon>Neopterygii</taxon>
        <taxon>Teleostei</taxon>
        <taxon>Ostariophysi</taxon>
        <taxon>Cypriniformes</taxon>
        <taxon>Cyprinidae</taxon>
        <taxon>Labeoninae</taxon>
        <taxon>Labeonini</taxon>
        <taxon>Cirrhinus</taxon>
    </lineage>
</organism>
<protein>
    <recommendedName>
        <fullName evidence="2">Peptidase C76 domain-containing protein</fullName>
    </recommendedName>
</protein>